<organism evidence="1 2">
    <name type="scientific">Halobacteriovorax marinus</name>
    <dbReference type="NCBI Taxonomy" id="97084"/>
    <lineage>
        <taxon>Bacteria</taxon>
        <taxon>Pseudomonadati</taxon>
        <taxon>Bdellovibrionota</taxon>
        <taxon>Bacteriovoracia</taxon>
        <taxon>Bacteriovoracales</taxon>
        <taxon>Halobacteriovoraceae</taxon>
        <taxon>Halobacteriovorax</taxon>
    </lineage>
</organism>
<name>A0A1Y5F1X6_9BACT</name>
<protein>
    <submittedName>
        <fullName evidence="1">Uncharacterized protein</fullName>
    </submittedName>
</protein>
<proteinExistence type="predicted"/>
<reference evidence="2" key="1">
    <citation type="journal article" date="2017" name="Proc. Natl. Acad. Sci. U.S.A.">
        <title>Simulation of Deepwater Horizon oil plume reveals substrate specialization within a complex community of hydrocarbon-degraders.</title>
        <authorList>
            <person name="Hu P."/>
            <person name="Dubinsky E.A."/>
            <person name="Probst A.J."/>
            <person name="Wang J."/>
            <person name="Sieber C.M.K."/>
            <person name="Tom L.M."/>
            <person name="Gardinali P."/>
            <person name="Banfield J.F."/>
            <person name="Atlas R.M."/>
            <person name="Andersen G.L."/>
        </authorList>
    </citation>
    <scope>NUCLEOTIDE SEQUENCE [LARGE SCALE GENOMIC DNA]</scope>
</reference>
<evidence type="ECO:0000313" key="2">
    <source>
        <dbReference type="Proteomes" id="UP000196531"/>
    </source>
</evidence>
<accession>A0A1Y5F1X6</accession>
<dbReference type="Proteomes" id="UP000196531">
    <property type="component" value="Unassembled WGS sequence"/>
</dbReference>
<dbReference type="EMBL" id="MAAO01000016">
    <property type="protein sequence ID" value="OUR93035.1"/>
    <property type="molecule type" value="Genomic_DNA"/>
</dbReference>
<comment type="caution">
    <text evidence="1">The sequence shown here is derived from an EMBL/GenBank/DDBJ whole genome shotgun (WGS) entry which is preliminary data.</text>
</comment>
<gene>
    <name evidence="1" type="ORF">A9Q84_21260</name>
</gene>
<dbReference type="AlphaFoldDB" id="A0A1Y5F1X6"/>
<sequence length="72" mass="8010">MFKSGLTLNLYDDFLKSFQLKRSVIQSSPYVFVDLEYGDIRFVTSISSNFEGEIVASSVASDGDMELLTTGE</sequence>
<evidence type="ECO:0000313" key="1">
    <source>
        <dbReference type="EMBL" id="OUR93035.1"/>
    </source>
</evidence>